<feature type="transmembrane region" description="Helical" evidence="6">
    <location>
        <begin position="223"/>
        <end position="250"/>
    </location>
</feature>
<comment type="similarity">
    <text evidence="2">Belongs to the multi antimicrobial extrusion (MATE) (TC 2.A.66.1) family.</text>
</comment>
<dbReference type="GO" id="GO:0042910">
    <property type="term" value="F:xenobiotic transmembrane transporter activity"/>
    <property type="evidence" value="ECO:0007669"/>
    <property type="project" value="InterPro"/>
</dbReference>
<evidence type="ECO:0000313" key="8">
    <source>
        <dbReference type="Proteomes" id="UP000070444"/>
    </source>
</evidence>
<proteinExistence type="inferred from homology"/>
<evidence type="ECO:0000256" key="2">
    <source>
        <dbReference type="ARBA" id="ARBA00010199"/>
    </source>
</evidence>
<organism evidence="7 8">
    <name type="scientific">Conidiobolus coronatus (strain ATCC 28846 / CBS 209.66 / NRRL 28638)</name>
    <name type="common">Delacroixia coronata</name>
    <dbReference type="NCBI Taxonomy" id="796925"/>
    <lineage>
        <taxon>Eukaryota</taxon>
        <taxon>Fungi</taxon>
        <taxon>Fungi incertae sedis</taxon>
        <taxon>Zoopagomycota</taxon>
        <taxon>Entomophthoromycotina</taxon>
        <taxon>Entomophthoromycetes</taxon>
        <taxon>Entomophthorales</taxon>
        <taxon>Ancylistaceae</taxon>
        <taxon>Conidiobolus</taxon>
    </lineage>
</organism>
<dbReference type="GO" id="GO:1990961">
    <property type="term" value="P:xenobiotic detoxification by transmembrane export across the plasma membrane"/>
    <property type="evidence" value="ECO:0007669"/>
    <property type="project" value="InterPro"/>
</dbReference>
<dbReference type="GO" id="GO:0016020">
    <property type="term" value="C:membrane"/>
    <property type="evidence" value="ECO:0007669"/>
    <property type="project" value="UniProtKB-SubCell"/>
</dbReference>
<dbReference type="InterPro" id="IPR002528">
    <property type="entry name" value="MATE_fam"/>
</dbReference>
<dbReference type="NCBIfam" id="TIGR00797">
    <property type="entry name" value="matE"/>
    <property type="match status" value="1"/>
</dbReference>
<feature type="transmembrane region" description="Helical" evidence="6">
    <location>
        <begin position="295"/>
        <end position="320"/>
    </location>
</feature>
<dbReference type="EMBL" id="KQ964529">
    <property type="protein sequence ID" value="KXN69616.1"/>
    <property type="molecule type" value="Genomic_DNA"/>
</dbReference>
<dbReference type="PANTHER" id="PTHR11206">
    <property type="entry name" value="MULTIDRUG RESISTANCE PROTEIN"/>
    <property type="match status" value="1"/>
</dbReference>
<keyword evidence="8" id="KW-1185">Reference proteome</keyword>
<feature type="transmembrane region" description="Helical" evidence="6">
    <location>
        <begin position="122"/>
        <end position="146"/>
    </location>
</feature>
<dbReference type="OrthoDB" id="2126698at2759"/>
<feature type="transmembrane region" description="Helical" evidence="6">
    <location>
        <begin position="54"/>
        <end position="77"/>
    </location>
</feature>
<feature type="transmembrane region" description="Helical" evidence="6">
    <location>
        <begin position="270"/>
        <end position="289"/>
    </location>
</feature>
<name>A0A137P3M4_CONC2</name>
<feature type="transmembrane region" description="Helical" evidence="6">
    <location>
        <begin position="447"/>
        <end position="470"/>
    </location>
</feature>
<evidence type="ECO:0000256" key="6">
    <source>
        <dbReference type="SAM" id="Phobius"/>
    </source>
</evidence>
<evidence type="ECO:0000256" key="3">
    <source>
        <dbReference type="ARBA" id="ARBA00022692"/>
    </source>
</evidence>
<evidence type="ECO:0000256" key="4">
    <source>
        <dbReference type="ARBA" id="ARBA00022989"/>
    </source>
</evidence>
<keyword evidence="3 6" id="KW-0812">Transmembrane</keyword>
<sequence length="493" mass="54165">MSENNIDSTRVLSERSPLLPVNTSLSKDIPCSESITYSDYFNQCLQLFRLSVPVILSFVIQRLITFSSIFFIGQYLGKTELAAASLSNMFAAITGWSLAQSMAGVLDALCSQAFTGATDVHLVGVYLQRGILITSAMFIPIGYVWYRAEYLLLLLDLDPLLCKLSGQFLQVLIFGAVPFVVFECIKKYMFAQGIVKAPTYIVMVVIPFHILFNYILVANPATSIGFIGAPLSTVFSFWMMLILSLIYCCFIEGYKAWGGWSRKALEGWGVFIKMGIPNIIMACAEWWAFEILALGASYLGIVPLASFSVLISVSNVYYFVYHGIAVIASNAVGNCIGDAMPNRGAFVVRCSLIISVMFAIFNTWSLLYFSRELAGIFTNDQEVLELSASLLPYVASYQIFDSLTTVASGIVRGQGRPNVGAIVNFVFYYGISIPVGFGLAFKAGCGIYGLYYGIIATLLCTGTCMSAVVLKSDWKKLVSECQSRLINESQSHI</sequence>
<dbReference type="GO" id="GO:0015297">
    <property type="term" value="F:antiporter activity"/>
    <property type="evidence" value="ECO:0007669"/>
    <property type="project" value="InterPro"/>
</dbReference>
<reference evidence="7 8" key="1">
    <citation type="journal article" date="2015" name="Genome Biol. Evol.">
        <title>Phylogenomic analyses indicate that early fungi evolved digesting cell walls of algal ancestors of land plants.</title>
        <authorList>
            <person name="Chang Y."/>
            <person name="Wang S."/>
            <person name="Sekimoto S."/>
            <person name="Aerts A.L."/>
            <person name="Choi C."/>
            <person name="Clum A."/>
            <person name="LaButti K.M."/>
            <person name="Lindquist E.A."/>
            <person name="Yee Ngan C."/>
            <person name="Ohm R.A."/>
            <person name="Salamov A.A."/>
            <person name="Grigoriev I.V."/>
            <person name="Spatafora J.W."/>
            <person name="Berbee M.L."/>
        </authorList>
    </citation>
    <scope>NUCLEOTIDE SEQUENCE [LARGE SCALE GENOMIC DNA]</scope>
    <source>
        <strain evidence="7 8">NRRL 28638</strain>
    </source>
</reference>
<gene>
    <name evidence="7" type="ORF">CONCODRAFT_79247</name>
</gene>
<feature type="transmembrane region" description="Helical" evidence="6">
    <location>
        <begin position="166"/>
        <end position="185"/>
    </location>
</feature>
<feature type="transmembrane region" description="Helical" evidence="6">
    <location>
        <begin position="346"/>
        <end position="370"/>
    </location>
</feature>
<keyword evidence="5 6" id="KW-0472">Membrane</keyword>
<feature type="transmembrane region" description="Helical" evidence="6">
    <location>
        <begin position="197"/>
        <end position="217"/>
    </location>
</feature>
<comment type="subcellular location">
    <subcellularLocation>
        <location evidence="1">Membrane</location>
        <topology evidence="1">Multi-pass membrane protein</topology>
    </subcellularLocation>
</comment>
<protein>
    <submittedName>
        <fullName evidence="7">MATE efflux family protein</fullName>
    </submittedName>
</protein>
<dbReference type="CDD" id="cd13132">
    <property type="entry name" value="MATE_eukaryotic"/>
    <property type="match status" value="1"/>
</dbReference>
<accession>A0A137P3M4</accession>
<dbReference type="STRING" id="796925.A0A137P3M4"/>
<evidence type="ECO:0000313" key="7">
    <source>
        <dbReference type="EMBL" id="KXN69616.1"/>
    </source>
</evidence>
<evidence type="ECO:0000256" key="1">
    <source>
        <dbReference type="ARBA" id="ARBA00004141"/>
    </source>
</evidence>
<keyword evidence="4 6" id="KW-1133">Transmembrane helix</keyword>
<dbReference type="InterPro" id="IPR045069">
    <property type="entry name" value="MATE_euk"/>
</dbReference>
<dbReference type="Pfam" id="PF01554">
    <property type="entry name" value="MatE"/>
    <property type="match status" value="2"/>
</dbReference>
<feature type="transmembrane region" description="Helical" evidence="6">
    <location>
        <begin position="89"/>
        <end position="110"/>
    </location>
</feature>
<evidence type="ECO:0000256" key="5">
    <source>
        <dbReference type="ARBA" id="ARBA00023136"/>
    </source>
</evidence>
<dbReference type="Proteomes" id="UP000070444">
    <property type="component" value="Unassembled WGS sequence"/>
</dbReference>
<feature type="transmembrane region" description="Helical" evidence="6">
    <location>
        <begin position="422"/>
        <end position="441"/>
    </location>
</feature>
<dbReference type="AlphaFoldDB" id="A0A137P3M4"/>
<dbReference type="OMA" id="CGAMEPV"/>